<proteinExistence type="inferred from homology"/>
<gene>
    <name evidence="7" type="ORF">MBM_01320</name>
</gene>
<sequence>MFYSETLLSKTGPLARVWLSANLERKLSKNHILQASVKDSVEAIVEPNQAPMALRLSGQLLLGVVRIYSRKARYLLDDCNEALMKIKMAFRLSGNNDMPTGIHMPSRDALMLPDVLTEGDNLEMPPLPDASFLFSQIEDDSRLTRKTRAGSRDINLQEDYSGSQFLQNSIETQDDDLALEPMDDLDLGLDLGLDLDDFDPKAVDRSVEIGRDAPAARAPEDDLLSEPNIEVPAKDSSFAGGGDSSLNLDFGGGDFNNDDTIHMADEDGDVNMMNMGEGPDGRPDGTLTSIPPIRPERISESPLSDIDPEFVAQIEAENKLDSQLYEPEPEPERDESTVVLPQRIRHKKVMRPDDETMISNSQIKTQQEQHEKILKPQSSIPRDPALLALMEMQNNGAFVSNIMGEGRSAIWAPELRGMLSLTAIRQTSAVKRKRDSGIADMGSGDEHGPQKSPRLDLGEEEDLAAGLGGGDVDRENTAIAADSTIIEMSGDDGSVVPNIDDDYGRDPSSGASPGPNFDETAAPLVHPADSGPVSLGTKHAVHLLRDRFGSEAANSPDKRKKASVLFQDLLPEATTSKADATKMFFEVLVLATKDAVKVEQQEALLGGPIRVRGKRGLWGDWVEREAGGEIAEEEPAPNAGLERSVAPAIAA</sequence>
<comment type="similarity">
    <text evidence="2">Belongs to the rad21 family.</text>
</comment>
<dbReference type="OrthoDB" id="10071381at2759"/>
<dbReference type="HOGENOM" id="CLU_015775_0_1_1"/>
<dbReference type="InterPro" id="IPR023093">
    <property type="entry name" value="ScpA-like_C"/>
</dbReference>
<evidence type="ECO:0000259" key="6">
    <source>
        <dbReference type="Pfam" id="PF04825"/>
    </source>
</evidence>
<dbReference type="Proteomes" id="UP000006753">
    <property type="component" value="Unassembled WGS sequence"/>
</dbReference>
<dbReference type="GO" id="GO:0005634">
    <property type="term" value="C:nucleus"/>
    <property type="evidence" value="ECO:0007669"/>
    <property type="project" value="UniProtKB-SubCell"/>
</dbReference>
<dbReference type="eggNOG" id="KOG1213">
    <property type="taxonomic scope" value="Eukaryota"/>
</dbReference>
<dbReference type="GO" id="GO:0003682">
    <property type="term" value="F:chromatin binding"/>
    <property type="evidence" value="ECO:0007669"/>
    <property type="project" value="TreeGrafter"/>
</dbReference>
<dbReference type="OMA" id="HTDLYEP"/>
<dbReference type="GO" id="GO:1990414">
    <property type="term" value="P:replication-born double-strand break repair via sister chromatid exchange"/>
    <property type="evidence" value="ECO:0007669"/>
    <property type="project" value="TreeGrafter"/>
</dbReference>
<feature type="domain" description="Rad21/Rec8-like protein C-terminal eukaryotic" evidence="5">
    <location>
        <begin position="564"/>
        <end position="603"/>
    </location>
</feature>
<dbReference type="PANTHER" id="PTHR12585:SF69">
    <property type="entry name" value="FI11703P"/>
    <property type="match status" value="1"/>
</dbReference>
<dbReference type="KEGG" id="mbe:MBM_01320"/>
<dbReference type="EMBL" id="JH921429">
    <property type="protein sequence ID" value="EKD20638.1"/>
    <property type="molecule type" value="Genomic_DNA"/>
</dbReference>
<dbReference type="GO" id="GO:0030892">
    <property type="term" value="C:mitotic cohesin complex"/>
    <property type="evidence" value="ECO:0007669"/>
    <property type="project" value="TreeGrafter"/>
</dbReference>
<feature type="region of interest" description="Disordered" evidence="4">
    <location>
        <begin position="628"/>
        <end position="651"/>
    </location>
</feature>
<evidence type="ECO:0000259" key="5">
    <source>
        <dbReference type="Pfam" id="PF04824"/>
    </source>
</evidence>
<dbReference type="PANTHER" id="PTHR12585">
    <property type="entry name" value="SCC1 / RAD21 FAMILY MEMBER"/>
    <property type="match status" value="1"/>
</dbReference>
<dbReference type="AlphaFoldDB" id="K1XIZ3"/>
<reference evidence="7 8" key="1">
    <citation type="journal article" date="2012" name="BMC Genomics">
        <title>Sequencing the genome of Marssonina brunnea reveals fungus-poplar co-evolution.</title>
        <authorList>
            <person name="Zhu S."/>
            <person name="Cao Y.-Z."/>
            <person name="Jiang C."/>
            <person name="Tan B.-Y."/>
            <person name="Wang Z."/>
            <person name="Feng S."/>
            <person name="Zhang L."/>
            <person name="Su X.-H."/>
            <person name="Brejova B."/>
            <person name="Vinar T."/>
            <person name="Xu M."/>
            <person name="Wang M.-X."/>
            <person name="Zhang S.-G."/>
            <person name="Huang M.-R."/>
            <person name="Wu R."/>
            <person name="Zhou Y."/>
        </authorList>
    </citation>
    <scope>NUCLEOTIDE SEQUENCE [LARGE SCALE GENOMIC DNA]</scope>
    <source>
        <strain evidence="7 8">MB_m1</strain>
    </source>
</reference>
<feature type="domain" description="Rad21/Rec8-like protein N-terminal" evidence="6">
    <location>
        <begin position="1"/>
        <end position="100"/>
    </location>
</feature>
<dbReference type="InterPro" id="IPR036390">
    <property type="entry name" value="WH_DNA-bd_sf"/>
</dbReference>
<dbReference type="GeneID" id="18757255"/>
<dbReference type="InParanoid" id="K1XIZ3"/>
<evidence type="ECO:0000256" key="3">
    <source>
        <dbReference type="ARBA" id="ARBA00023242"/>
    </source>
</evidence>
<evidence type="ECO:0000256" key="2">
    <source>
        <dbReference type="ARBA" id="ARBA00009870"/>
    </source>
</evidence>
<evidence type="ECO:0000256" key="4">
    <source>
        <dbReference type="SAM" id="MobiDB-lite"/>
    </source>
</evidence>
<dbReference type="Pfam" id="PF04825">
    <property type="entry name" value="Rad21_Rec8_N"/>
    <property type="match status" value="1"/>
</dbReference>
<dbReference type="RefSeq" id="XP_007289209.1">
    <property type="nucleotide sequence ID" value="XM_007289147.1"/>
</dbReference>
<evidence type="ECO:0000313" key="7">
    <source>
        <dbReference type="EMBL" id="EKD20638.1"/>
    </source>
</evidence>
<feature type="region of interest" description="Disordered" evidence="4">
    <location>
        <begin position="483"/>
        <end position="522"/>
    </location>
</feature>
<name>K1XIZ3_MARBU</name>
<dbReference type="Gene3D" id="1.10.10.580">
    <property type="entry name" value="Structural maintenance of chromosome 1. Chain E"/>
    <property type="match status" value="1"/>
</dbReference>
<organism evidence="7 8">
    <name type="scientific">Marssonina brunnea f. sp. multigermtubi (strain MB_m1)</name>
    <name type="common">Marssonina leaf spot fungus</name>
    <dbReference type="NCBI Taxonomy" id="1072389"/>
    <lineage>
        <taxon>Eukaryota</taxon>
        <taxon>Fungi</taxon>
        <taxon>Dikarya</taxon>
        <taxon>Ascomycota</taxon>
        <taxon>Pezizomycotina</taxon>
        <taxon>Leotiomycetes</taxon>
        <taxon>Helotiales</taxon>
        <taxon>Drepanopezizaceae</taxon>
        <taxon>Drepanopeziza</taxon>
    </lineage>
</organism>
<dbReference type="FunCoup" id="K1XIZ3">
    <property type="interactions" value="161"/>
</dbReference>
<accession>K1XIZ3</accession>
<keyword evidence="8" id="KW-1185">Reference proteome</keyword>
<keyword evidence="3" id="KW-0539">Nucleus</keyword>
<dbReference type="Pfam" id="PF04824">
    <property type="entry name" value="Rad21_Rec8"/>
    <property type="match status" value="1"/>
</dbReference>
<protein>
    <submittedName>
        <fullName evidence="7">Double-strand-break repair protein rad21</fullName>
    </submittedName>
</protein>
<dbReference type="FunFam" id="1.10.10.580:FF:000004">
    <property type="entry name" value="Double-strand-break repair protein rad21"/>
    <property type="match status" value="1"/>
</dbReference>
<dbReference type="InterPro" id="IPR039781">
    <property type="entry name" value="Rad21/Rec8-like"/>
</dbReference>
<evidence type="ECO:0000256" key="1">
    <source>
        <dbReference type="ARBA" id="ARBA00004123"/>
    </source>
</evidence>
<comment type="subcellular location">
    <subcellularLocation>
        <location evidence="1">Nucleus</location>
    </subcellularLocation>
</comment>
<feature type="region of interest" description="Disordered" evidence="4">
    <location>
        <begin position="427"/>
        <end position="456"/>
    </location>
</feature>
<evidence type="ECO:0000313" key="8">
    <source>
        <dbReference type="Proteomes" id="UP000006753"/>
    </source>
</evidence>
<dbReference type="GO" id="GO:0007064">
    <property type="term" value="P:mitotic sister chromatid cohesion"/>
    <property type="evidence" value="ECO:0007669"/>
    <property type="project" value="TreeGrafter"/>
</dbReference>
<dbReference type="SUPFAM" id="SSF46785">
    <property type="entry name" value="Winged helix' DNA-binding domain"/>
    <property type="match status" value="1"/>
</dbReference>
<dbReference type="InterPro" id="IPR006910">
    <property type="entry name" value="Rad21_Rec8_N"/>
</dbReference>
<dbReference type="InterPro" id="IPR006909">
    <property type="entry name" value="Rad21/Rec8_C_eu"/>
</dbReference>
<dbReference type="STRING" id="1072389.K1XIZ3"/>
<feature type="compositionally biased region" description="Basic and acidic residues" evidence="4">
    <location>
        <begin position="444"/>
        <end position="456"/>
    </location>
</feature>